<feature type="compositionally biased region" description="Polar residues" evidence="1">
    <location>
        <begin position="41"/>
        <end position="56"/>
    </location>
</feature>
<gene>
    <name evidence="2" type="ORF">HMPREF1120_02616</name>
</gene>
<dbReference type="GeneID" id="20307255"/>
<reference evidence="2" key="1">
    <citation type="submission" date="2011-07" db="EMBL/GenBank/DDBJ databases">
        <title>The Genome Sequence of Exophiala (Wangiella) dermatitidis NIH/UT8656.</title>
        <authorList>
            <consortium name="The Broad Institute Genome Sequencing Platform"/>
            <person name="Cuomo C."/>
            <person name="Wang Z."/>
            <person name="Hunicke-Smith S."/>
            <person name="Szanislo P.J."/>
            <person name="Earl A."/>
            <person name="Young S.K."/>
            <person name="Zeng Q."/>
            <person name="Gargeya S."/>
            <person name="Fitzgerald M."/>
            <person name="Haas B."/>
            <person name="Abouelleil A."/>
            <person name="Alvarado L."/>
            <person name="Arachchi H.M."/>
            <person name="Berlin A."/>
            <person name="Brown A."/>
            <person name="Chapman S.B."/>
            <person name="Chen Z."/>
            <person name="Dunbar C."/>
            <person name="Freedman E."/>
            <person name="Gearin G."/>
            <person name="Gellesch M."/>
            <person name="Goldberg J."/>
            <person name="Griggs A."/>
            <person name="Gujja S."/>
            <person name="Heiman D."/>
            <person name="Howarth C."/>
            <person name="Larson L."/>
            <person name="Lui A."/>
            <person name="MacDonald P.J.P."/>
            <person name="Montmayeur A."/>
            <person name="Murphy C."/>
            <person name="Neiman D."/>
            <person name="Pearson M."/>
            <person name="Priest M."/>
            <person name="Roberts A."/>
            <person name="Saif S."/>
            <person name="Shea T."/>
            <person name="Shenoy N."/>
            <person name="Sisk P."/>
            <person name="Stolte C."/>
            <person name="Sykes S."/>
            <person name="Wortman J."/>
            <person name="Nusbaum C."/>
            <person name="Birren B."/>
        </authorList>
    </citation>
    <scope>NUCLEOTIDE SEQUENCE</scope>
    <source>
        <strain evidence="2">NIH/UT8656</strain>
    </source>
</reference>
<organism evidence="2 3">
    <name type="scientific">Exophiala dermatitidis (strain ATCC 34100 / CBS 525.76 / NIH/UT8656)</name>
    <name type="common">Black yeast</name>
    <name type="synonym">Wangiella dermatitidis</name>
    <dbReference type="NCBI Taxonomy" id="858893"/>
    <lineage>
        <taxon>Eukaryota</taxon>
        <taxon>Fungi</taxon>
        <taxon>Dikarya</taxon>
        <taxon>Ascomycota</taxon>
        <taxon>Pezizomycotina</taxon>
        <taxon>Eurotiomycetes</taxon>
        <taxon>Chaetothyriomycetidae</taxon>
        <taxon>Chaetothyriales</taxon>
        <taxon>Herpotrichiellaceae</taxon>
        <taxon>Exophiala</taxon>
    </lineage>
</organism>
<dbReference type="VEuPathDB" id="FungiDB:HMPREF1120_02616"/>
<dbReference type="Proteomes" id="UP000007304">
    <property type="component" value="Unassembled WGS sequence"/>
</dbReference>
<sequence length="189" mass="20468">MRRSFITTLSSGTVRRGMSTRALSSQQIVCNTRVQRRSLAAVSSGNPEQKVQSTQNAEDKRAAQQNRHNIDRQSDEVSKSGTDDAVAAQASVAFDKSGASIDEIRERSGQQNAWGNPLDASPANRSISEGTDEARGGIKAKQFTPDKTVSRSDSRLKGAEPGFEKKAFAGSTKKEQDDERGPMIRPGSR</sequence>
<keyword evidence="3" id="KW-1185">Reference proteome</keyword>
<name>H6BPU6_EXODN</name>
<accession>H6BPU6</accession>
<dbReference type="PANTHER" id="PTHR42090:SF1">
    <property type="match status" value="1"/>
</dbReference>
<dbReference type="AlphaFoldDB" id="H6BPU6"/>
<dbReference type="InParanoid" id="H6BPU6"/>
<dbReference type="OrthoDB" id="4116391at2759"/>
<dbReference type="PANTHER" id="PTHR42090">
    <property type="match status" value="1"/>
</dbReference>
<dbReference type="STRING" id="858893.H6BPU6"/>
<feature type="compositionally biased region" description="Basic and acidic residues" evidence="1">
    <location>
        <begin position="57"/>
        <end position="82"/>
    </location>
</feature>
<feature type="compositionally biased region" description="Basic and acidic residues" evidence="1">
    <location>
        <begin position="148"/>
        <end position="182"/>
    </location>
</feature>
<dbReference type="EMBL" id="JH226131">
    <property type="protein sequence ID" value="EHY54447.1"/>
    <property type="molecule type" value="Genomic_DNA"/>
</dbReference>
<protein>
    <submittedName>
        <fullName evidence="2">Uncharacterized protein</fullName>
    </submittedName>
</protein>
<evidence type="ECO:0000313" key="2">
    <source>
        <dbReference type="EMBL" id="EHY54447.1"/>
    </source>
</evidence>
<feature type="region of interest" description="Disordered" evidence="1">
    <location>
        <begin position="39"/>
        <end position="189"/>
    </location>
</feature>
<evidence type="ECO:0000313" key="3">
    <source>
        <dbReference type="Proteomes" id="UP000007304"/>
    </source>
</evidence>
<evidence type="ECO:0000256" key="1">
    <source>
        <dbReference type="SAM" id="MobiDB-lite"/>
    </source>
</evidence>
<proteinExistence type="predicted"/>
<dbReference type="RefSeq" id="XP_009154908.1">
    <property type="nucleotide sequence ID" value="XM_009156660.1"/>
</dbReference>
<dbReference type="HOGENOM" id="CLU_123436_0_0_1"/>